<dbReference type="GO" id="GO:0016491">
    <property type="term" value="F:oxidoreductase activity"/>
    <property type="evidence" value="ECO:0007669"/>
    <property type="project" value="TreeGrafter"/>
</dbReference>
<sequence length="238" mass="24446">MSAFSGMTSLNPGYRALVLGASGGIGGAFAAAIKADPACGSVTELSRSRDGFDITDDAAVGSAAAQLSDADLKFDLILCATGALVINGNGPEKTIKAIQGDVMAAQFALNAIGPALALKHFAPLLSNDGKSVFATLSARVGSIGDNKLGGWISYRSAKAALNQITRTSAIEIARLRPKSVVVAMHPGTVDTGFSGGFSKGHDRIQPAESVAMMLSVLDRLEPAQTGGFFAYDGQPIEW</sequence>
<dbReference type="GO" id="GO:0005737">
    <property type="term" value="C:cytoplasm"/>
    <property type="evidence" value="ECO:0007669"/>
    <property type="project" value="TreeGrafter"/>
</dbReference>
<dbReference type="PRINTS" id="PR00081">
    <property type="entry name" value="GDHRDH"/>
</dbReference>
<reference evidence="1 2" key="1">
    <citation type="submission" date="2019-04" db="EMBL/GenBank/DDBJ databases">
        <title>genome sequence of strain W3.</title>
        <authorList>
            <person name="Gao J."/>
            <person name="Sun J."/>
        </authorList>
    </citation>
    <scope>NUCLEOTIDE SEQUENCE [LARGE SCALE GENOMIC DNA]</scope>
    <source>
        <strain evidence="1 2">W3</strain>
    </source>
</reference>
<dbReference type="PANTHER" id="PTHR43544">
    <property type="entry name" value="SHORT-CHAIN DEHYDROGENASE/REDUCTASE"/>
    <property type="match status" value="1"/>
</dbReference>
<dbReference type="Gene3D" id="3.40.50.720">
    <property type="entry name" value="NAD(P)-binding Rossmann-like Domain"/>
    <property type="match status" value="1"/>
</dbReference>
<dbReference type="SUPFAM" id="SSF51735">
    <property type="entry name" value="NAD(P)-binding Rossmann-fold domains"/>
    <property type="match status" value="1"/>
</dbReference>
<proteinExistence type="predicted"/>
<organism evidence="1 2">
    <name type="scientific">Rhizobium rosettiformans W3</name>
    <dbReference type="NCBI Taxonomy" id="538378"/>
    <lineage>
        <taxon>Bacteria</taxon>
        <taxon>Pseudomonadati</taxon>
        <taxon>Pseudomonadota</taxon>
        <taxon>Alphaproteobacteria</taxon>
        <taxon>Hyphomicrobiales</taxon>
        <taxon>Rhizobiaceae</taxon>
        <taxon>Rhizobium/Agrobacterium group</taxon>
        <taxon>Rhizobium</taxon>
    </lineage>
</organism>
<protein>
    <submittedName>
        <fullName evidence="1">SDR family oxidoreductase</fullName>
    </submittedName>
</protein>
<evidence type="ECO:0000313" key="1">
    <source>
        <dbReference type="EMBL" id="THV37380.1"/>
    </source>
</evidence>
<dbReference type="EMBL" id="STGU01000003">
    <property type="protein sequence ID" value="THV37380.1"/>
    <property type="molecule type" value="Genomic_DNA"/>
</dbReference>
<dbReference type="InterPro" id="IPR002347">
    <property type="entry name" value="SDR_fam"/>
</dbReference>
<dbReference type="Pfam" id="PF13561">
    <property type="entry name" value="adh_short_C2"/>
    <property type="match status" value="1"/>
</dbReference>
<dbReference type="InterPro" id="IPR036291">
    <property type="entry name" value="NAD(P)-bd_dom_sf"/>
</dbReference>
<comment type="caution">
    <text evidence="1">The sequence shown here is derived from an EMBL/GenBank/DDBJ whole genome shotgun (WGS) entry which is preliminary data.</text>
</comment>
<name>A0A4S8Q0B9_9HYPH</name>
<dbReference type="AlphaFoldDB" id="A0A4S8Q0B9"/>
<gene>
    <name evidence="1" type="ORF">FAA86_07255</name>
</gene>
<dbReference type="RefSeq" id="WP_136539375.1">
    <property type="nucleotide sequence ID" value="NZ_STGU01000003.1"/>
</dbReference>
<accession>A0A4S8Q0B9</accession>
<evidence type="ECO:0000313" key="2">
    <source>
        <dbReference type="Proteomes" id="UP000307378"/>
    </source>
</evidence>
<dbReference type="Proteomes" id="UP000307378">
    <property type="component" value="Unassembled WGS sequence"/>
</dbReference>
<dbReference type="InterPro" id="IPR051468">
    <property type="entry name" value="Fungal_SecMetab_SDRs"/>
</dbReference>
<dbReference type="PANTHER" id="PTHR43544:SF12">
    <property type="entry name" value="NAD(P)-BINDING ROSSMANN-FOLD SUPERFAMILY PROTEIN"/>
    <property type="match status" value="1"/>
</dbReference>